<reference evidence="4 5" key="1">
    <citation type="submission" date="2016-10" db="EMBL/GenBank/DDBJ databases">
        <authorList>
            <person name="de Groot N.N."/>
        </authorList>
    </citation>
    <scope>NUCLEOTIDE SEQUENCE [LARGE SCALE GENOMIC DNA]</scope>
    <source>
        <strain evidence="4 5">DSM 44149</strain>
    </source>
</reference>
<dbReference type="EMBL" id="LT629701">
    <property type="protein sequence ID" value="SDM59445.1"/>
    <property type="molecule type" value="Genomic_DNA"/>
</dbReference>
<keyword evidence="2" id="KW-0012">Acyltransferase</keyword>
<name>A0A1G9UIS6_ALLAB</name>
<keyword evidence="5" id="KW-1185">Reference proteome</keyword>
<evidence type="ECO:0000259" key="3">
    <source>
        <dbReference type="PROSITE" id="PS51186"/>
    </source>
</evidence>
<evidence type="ECO:0000313" key="4">
    <source>
        <dbReference type="EMBL" id="SDM59445.1"/>
    </source>
</evidence>
<organism evidence="4 5">
    <name type="scientific">Allokutzneria albata</name>
    <name type="common">Kibdelosporangium albatum</name>
    <dbReference type="NCBI Taxonomy" id="211114"/>
    <lineage>
        <taxon>Bacteria</taxon>
        <taxon>Bacillati</taxon>
        <taxon>Actinomycetota</taxon>
        <taxon>Actinomycetes</taxon>
        <taxon>Pseudonocardiales</taxon>
        <taxon>Pseudonocardiaceae</taxon>
        <taxon>Allokutzneria</taxon>
    </lineage>
</organism>
<dbReference type="AlphaFoldDB" id="A0A1G9UIS6"/>
<dbReference type="InterPro" id="IPR016181">
    <property type="entry name" value="Acyl_CoA_acyltransferase"/>
</dbReference>
<dbReference type="GO" id="GO:0016747">
    <property type="term" value="F:acyltransferase activity, transferring groups other than amino-acyl groups"/>
    <property type="evidence" value="ECO:0007669"/>
    <property type="project" value="InterPro"/>
</dbReference>
<dbReference type="OrthoDB" id="273614at2"/>
<dbReference type="Gene3D" id="3.40.630.30">
    <property type="match status" value="1"/>
</dbReference>
<dbReference type="eggNOG" id="COG0456">
    <property type="taxonomic scope" value="Bacteria"/>
</dbReference>
<accession>A0A1G9UIS6</accession>
<evidence type="ECO:0000256" key="1">
    <source>
        <dbReference type="ARBA" id="ARBA00022679"/>
    </source>
</evidence>
<evidence type="ECO:0000256" key="2">
    <source>
        <dbReference type="ARBA" id="ARBA00023315"/>
    </source>
</evidence>
<dbReference type="InterPro" id="IPR050832">
    <property type="entry name" value="Bact_Acetyltransf"/>
</dbReference>
<dbReference type="SUPFAM" id="SSF55729">
    <property type="entry name" value="Acyl-CoA N-acyltransferases (Nat)"/>
    <property type="match status" value="1"/>
</dbReference>
<dbReference type="Proteomes" id="UP000183376">
    <property type="component" value="Chromosome I"/>
</dbReference>
<feature type="domain" description="N-acetyltransferase" evidence="3">
    <location>
        <begin position="8"/>
        <end position="161"/>
    </location>
</feature>
<sequence length="161" mass="17526">MGGVQNGVRLRYMTEAEYESFRRRAVADYAAFNVEAGNWDAEGAPERAAAEQEKLLPHGIATPGHHLFTARDGDTVVGTLWIAERGEGTGRFAYIYEIHVAESLRGKGYGEAIMRAAEGEADALGVDTIKLNVHAHNAAARSLYTKLGYGEATILMTKRLT</sequence>
<dbReference type="InterPro" id="IPR000182">
    <property type="entry name" value="GNAT_dom"/>
</dbReference>
<protein>
    <submittedName>
        <fullName evidence="4">Acetyltransferase (GNAT) family protein</fullName>
    </submittedName>
</protein>
<proteinExistence type="predicted"/>
<evidence type="ECO:0000313" key="5">
    <source>
        <dbReference type="Proteomes" id="UP000183376"/>
    </source>
</evidence>
<dbReference type="Pfam" id="PF00583">
    <property type="entry name" value="Acetyltransf_1"/>
    <property type="match status" value="1"/>
</dbReference>
<dbReference type="PANTHER" id="PTHR43877">
    <property type="entry name" value="AMINOALKYLPHOSPHONATE N-ACETYLTRANSFERASE-RELATED-RELATED"/>
    <property type="match status" value="1"/>
</dbReference>
<gene>
    <name evidence="4" type="ORF">SAMN04489726_2418</name>
</gene>
<dbReference type="CDD" id="cd04301">
    <property type="entry name" value="NAT_SF"/>
    <property type="match status" value="1"/>
</dbReference>
<dbReference type="PROSITE" id="PS51186">
    <property type="entry name" value="GNAT"/>
    <property type="match status" value="1"/>
</dbReference>
<dbReference type="RefSeq" id="WP_052407955.1">
    <property type="nucleotide sequence ID" value="NZ_JOEF01000027.1"/>
</dbReference>
<keyword evidence="1 4" id="KW-0808">Transferase</keyword>
<dbReference type="PANTHER" id="PTHR43877:SF2">
    <property type="entry name" value="AMINOALKYLPHOSPHONATE N-ACETYLTRANSFERASE-RELATED"/>
    <property type="match status" value="1"/>
</dbReference>